<evidence type="ECO:0000256" key="3">
    <source>
        <dbReference type="ARBA" id="ARBA00008281"/>
    </source>
</evidence>
<keyword evidence="6 10" id="KW-0812">Transmembrane</keyword>
<dbReference type="GO" id="GO:0005886">
    <property type="term" value="C:plasma membrane"/>
    <property type="evidence" value="ECO:0007669"/>
    <property type="project" value="UniProtKB-SubCell"/>
</dbReference>
<dbReference type="PANTHER" id="PTHR35091">
    <property type="entry name" value="FLAGELLAR PROTEIN FLIL"/>
    <property type="match status" value="1"/>
</dbReference>
<dbReference type="GO" id="GO:0009425">
    <property type="term" value="C:bacterial-type flagellum basal body"/>
    <property type="evidence" value="ECO:0007669"/>
    <property type="project" value="InterPro"/>
</dbReference>
<evidence type="ECO:0000256" key="9">
    <source>
        <dbReference type="ARBA" id="ARBA00023136"/>
    </source>
</evidence>
<feature type="transmembrane region" description="Helical" evidence="10">
    <location>
        <begin position="6"/>
        <end position="29"/>
    </location>
</feature>
<evidence type="ECO:0000313" key="12">
    <source>
        <dbReference type="Proteomes" id="UP000287969"/>
    </source>
</evidence>
<keyword evidence="12" id="KW-1185">Reference proteome</keyword>
<evidence type="ECO:0000256" key="5">
    <source>
        <dbReference type="ARBA" id="ARBA00022500"/>
    </source>
</evidence>
<dbReference type="RefSeq" id="WP_071138759.1">
    <property type="nucleotide sequence ID" value="NZ_CP035282.1"/>
</dbReference>
<dbReference type="EMBL" id="CP035282">
    <property type="protein sequence ID" value="QAT61616.1"/>
    <property type="molecule type" value="Genomic_DNA"/>
</dbReference>
<dbReference type="Pfam" id="PF03748">
    <property type="entry name" value="FliL"/>
    <property type="match status" value="1"/>
</dbReference>
<dbReference type="PANTHER" id="PTHR35091:SF2">
    <property type="entry name" value="FLAGELLAR PROTEIN FLIL"/>
    <property type="match status" value="1"/>
</dbReference>
<protein>
    <recommendedName>
        <fullName evidence="10">Flagellar protein FliL</fullName>
    </recommendedName>
</protein>
<evidence type="ECO:0000256" key="7">
    <source>
        <dbReference type="ARBA" id="ARBA00022779"/>
    </source>
</evidence>
<name>A0A410QC86_9FIRM</name>
<dbReference type="KEGG" id="spoa:EQM13_08475"/>
<keyword evidence="5 10" id="KW-0145">Chemotaxis</keyword>
<evidence type="ECO:0000256" key="2">
    <source>
        <dbReference type="ARBA" id="ARBA00004162"/>
    </source>
</evidence>
<proteinExistence type="inferred from homology"/>
<dbReference type="InterPro" id="IPR005503">
    <property type="entry name" value="FliL"/>
</dbReference>
<accession>A0A410QC86</accession>
<keyword evidence="9 10" id="KW-0472">Membrane</keyword>
<gene>
    <name evidence="11" type="ORF">EQM13_08475</name>
</gene>
<comment type="similarity">
    <text evidence="3 10">Belongs to the FliL family.</text>
</comment>
<keyword evidence="11" id="KW-0969">Cilium</keyword>
<comment type="function">
    <text evidence="1 10">Controls the rotational direction of flagella during chemotaxis.</text>
</comment>
<keyword evidence="7 10" id="KW-0283">Flagellar rotation</keyword>
<dbReference type="GO" id="GO:0006935">
    <property type="term" value="P:chemotaxis"/>
    <property type="evidence" value="ECO:0007669"/>
    <property type="project" value="UniProtKB-KW"/>
</dbReference>
<evidence type="ECO:0000313" key="11">
    <source>
        <dbReference type="EMBL" id="QAT61616.1"/>
    </source>
</evidence>
<evidence type="ECO:0000256" key="4">
    <source>
        <dbReference type="ARBA" id="ARBA00022475"/>
    </source>
</evidence>
<dbReference type="AlphaFoldDB" id="A0A410QC86"/>
<sequence length="144" mass="16504">MSTKKVILIVVVVVIIILGLAGTIAGYVFNKGGFTFFENNKKKEKVEKYYLSLDSIYCNIKDSKKVLSLKVTIELIDEDSKTELENKQFLIKDDINKIIRNKTEEELQGSEGLTNLQKEIKNSLVKIFDDESITNVYFDEMIIQ</sequence>
<evidence type="ECO:0000256" key="10">
    <source>
        <dbReference type="RuleBase" id="RU364125"/>
    </source>
</evidence>
<evidence type="ECO:0000256" key="1">
    <source>
        <dbReference type="ARBA" id="ARBA00002254"/>
    </source>
</evidence>
<organism evidence="11 12">
    <name type="scientific">Acidilutibacter cellobiosedens</name>
    <dbReference type="NCBI Taxonomy" id="2507161"/>
    <lineage>
        <taxon>Bacteria</taxon>
        <taxon>Bacillati</taxon>
        <taxon>Bacillota</taxon>
        <taxon>Tissierellia</taxon>
        <taxon>Tissierellales</taxon>
        <taxon>Acidilutibacteraceae</taxon>
        <taxon>Acidilutibacter</taxon>
    </lineage>
</organism>
<dbReference type="GO" id="GO:0071978">
    <property type="term" value="P:bacterial-type flagellum-dependent swarming motility"/>
    <property type="evidence" value="ECO:0007669"/>
    <property type="project" value="TreeGrafter"/>
</dbReference>
<dbReference type="OrthoDB" id="166089at2"/>
<comment type="subcellular location">
    <subcellularLocation>
        <location evidence="2">Cell membrane</location>
        <topology evidence="2">Single-pass membrane protein</topology>
    </subcellularLocation>
</comment>
<keyword evidence="4 10" id="KW-1003">Cell membrane</keyword>
<keyword evidence="8 10" id="KW-1133">Transmembrane helix</keyword>
<keyword evidence="11" id="KW-0282">Flagellum</keyword>
<evidence type="ECO:0000256" key="6">
    <source>
        <dbReference type="ARBA" id="ARBA00022692"/>
    </source>
</evidence>
<dbReference type="Proteomes" id="UP000287969">
    <property type="component" value="Chromosome"/>
</dbReference>
<evidence type="ECO:0000256" key="8">
    <source>
        <dbReference type="ARBA" id="ARBA00022989"/>
    </source>
</evidence>
<keyword evidence="11" id="KW-0966">Cell projection</keyword>
<reference evidence="12" key="1">
    <citation type="submission" date="2019-01" db="EMBL/GenBank/DDBJ databases">
        <title>Draft genomes of a novel of Sporanaerobacter strains.</title>
        <authorList>
            <person name="Ma S."/>
        </authorList>
    </citation>
    <scope>NUCLEOTIDE SEQUENCE [LARGE SCALE GENOMIC DNA]</scope>
    <source>
        <strain evidence="12">NJN-17</strain>
    </source>
</reference>